<evidence type="ECO:0000256" key="1">
    <source>
        <dbReference type="SAM" id="Phobius"/>
    </source>
</evidence>
<evidence type="ECO:0000259" key="2">
    <source>
        <dbReference type="Pfam" id="PF00892"/>
    </source>
</evidence>
<feature type="transmembrane region" description="Helical" evidence="1">
    <location>
        <begin position="30"/>
        <end position="54"/>
    </location>
</feature>
<feature type="transmembrane region" description="Helical" evidence="1">
    <location>
        <begin position="191"/>
        <end position="211"/>
    </location>
</feature>
<dbReference type="Proteomes" id="UP000886851">
    <property type="component" value="Unassembled WGS sequence"/>
</dbReference>
<feature type="domain" description="EamA" evidence="2">
    <location>
        <begin position="158"/>
        <end position="295"/>
    </location>
</feature>
<reference evidence="3" key="1">
    <citation type="journal article" date="2021" name="PeerJ">
        <title>Extensive microbial diversity within the chicken gut microbiome revealed by metagenomics and culture.</title>
        <authorList>
            <person name="Gilroy R."/>
            <person name="Ravi A."/>
            <person name="Getino M."/>
            <person name="Pursley I."/>
            <person name="Horton D.L."/>
            <person name="Alikhan N.F."/>
            <person name="Baker D."/>
            <person name="Gharbi K."/>
            <person name="Hall N."/>
            <person name="Watson M."/>
            <person name="Adriaenssens E.M."/>
            <person name="Foster-Nyarko E."/>
            <person name="Jarju S."/>
            <person name="Secka A."/>
            <person name="Antonio M."/>
            <person name="Oren A."/>
            <person name="Chaudhuri R.R."/>
            <person name="La Ragione R."/>
            <person name="Hildebrand F."/>
            <person name="Pallen M.J."/>
        </authorList>
    </citation>
    <scope>NUCLEOTIDE SEQUENCE</scope>
    <source>
        <strain evidence="3">Gambia2-208</strain>
    </source>
</reference>
<evidence type="ECO:0000313" key="3">
    <source>
        <dbReference type="EMBL" id="HIY88400.1"/>
    </source>
</evidence>
<organism evidence="3 4">
    <name type="scientific">Candidatus Bacteroides pullicola</name>
    <dbReference type="NCBI Taxonomy" id="2838475"/>
    <lineage>
        <taxon>Bacteria</taxon>
        <taxon>Pseudomonadati</taxon>
        <taxon>Bacteroidota</taxon>
        <taxon>Bacteroidia</taxon>
        <taxon>Bacteroidales</taxon>
        <taxon>Bacteroidaceae</taxon>
        <taxon>Bacteroides</taxon>
    </lineage>
</organism>
<comment type="caution">
    <text evidence="3">The sequence shown here is derived from an EMBL/GenBank/DDBJ whole genome shotgun (WGS) entry which is preliminary data.</text>
</comment>
<sequence>MWLILAFLSAALLGFYDAFKKKSLRGNAVLPVLFLNTLFCSLVFLPFILCSAWMPGVLEGTMLYVPAAGWEVHKYVLLKSFIVLGSWAFGYFGMKHLPLTIVGPINATRPVMVLVGALLLFGERLNLWQWVGVMLAIFSFFLLSRSGKKEGIDFKHNKWILCIVLAAVLGAVSGLYDKYLMKQFDPMLVQSWYNVYQVFIMCPVLLLLWYPRRRETTPFRWDWYIVGISFFLCAADFAYFYALSYEDSMISIVSMVRRGSVIVSFLFGALAFHEKNLRSKAVDLALVLLGMFFLYLGSR</sequence>
<gene>
    <name evidence="3" type="ORF">H9824_06835</name>
</gene>
<protein>
    <submittedName>
        <fullName evidence="3">DMT family transporter</fullName>
    </submittedName>
</protein>
<feature type="transmembrane region" description="Helical" evidence="1">
    <location>
        <begin position="127"/>
        <end position="147"/>
    </location>
</feature>
<dbReference type="InterPro" id="IPR000620">
    <property type="entry name" value="EamA_dom"/>
</dbReference>
<dbReference type="PANTHER" id="PTHR22911:SF137">
    <property type="entry name" value="SOLUTE CARRIER FAMILY 35 MEMBER G2-RELATED"/>
    <property type="match status" value="1"/>
</dbReference>
<proteinExistence type="predicted"/>
<evidence type="ECO:0000313" key="4">
    <source>
        <dbReference type="Proteomes" id="UP000886851"/>
    </source>
</evidence>
<dbReference type="Pfam" id="PF00892">
    <property type="entry name" value="EamA"/>
    <property type="match status" value="2"/>
</dbReference>
<dbReference type="AlphaFoldDB" id="A0A9D1ZHR0"/>
<dbReference type="SUPFAM" id="SSF103481">
    <property type="entry name" value="Multidrug resistance efflux transporter EmrE"/>
    <property type="match status" value="2"/>
</dbReference>
<feature type="transmembrane region" description="Helical" evidence="1">
    <location>
        <begin position="159"/>
        <end position="176"/>
    </location>
</feature>
<keyword evidence="1" id="KW-1133">Transmembrane helix</keyword>
<keyword evidence="1" id="KW-0472">Membrane</keyword>
<feature type="domain" description="EamA" evidence="2">
    <location>
        <begin position="2"/>
        <end position="144"/>
    </location>
</feature>
<dbReference type="InterPro" id="IPR037185">
    <property type="entry name" value="EmrE-like"/>
</dbReference>
<feature type="transmembrane region" description="Helical" evidence="1">
    <location>
        <begin position="223"/>
        <end position="243"/>
    </location>
</feature>
<dbReference type="EMBL" id="DXCV01000046">
    <property type="protein sequence ID" value="HIY88400.1"/>
    <property type="molecule type" value="Genomic_DNA"/>
</dbReference>
<name>A0A9D1ZHR0_9BACE</name>
<keyword evidence="1" id="KW-0812">Transmembrane</keyword>
<reference evidence="3" key="2">
    <citation type="submission" date="2021-04" db="EMBL/GenBank/DDBJ databases">
        <authorList>
            <person name="Gilroy R."/>
        </authorList>
    </citation>
    <scope>NUCLEOTIDE SEQUENCE</scope>
    <source>
        <strain evidence="3">Gambia2-208</strain>
    </source>
</reference>
<accession>A0A9D1ZHR0</accession>
<dbReference type="GO" id="GO:0016020">
    <property type="term" value="C:membrane"/>
    <property type="evidence" value="ECO:0007669"/>
    <property type="project" value="InterPro"/>
</dbReference>
<dbReference type="Gene3D" id="1.10.3730.20">
    <property type="match status" value="1"/>
</dbReference>
<feature type="transmembrane region" description="Helical" evidence="1">
    <location>
        <begin position="75"/>
        <end position="94"/>
    </location>
</feature>
<dbReference type="PANTHER" id="PTHR22911">
    <property type="entry name" value="ACYL-MALONYL CONDENSING ENZYME-RELATED"/>
    <property type="match status" value="1"/>
</dbReference>
<feature type="transmembrane region" description="Helical" evidence="1">
    <location>
        <begin position="281"/>
        <end position="298"/>
    </location>
</feature>